<protein>
    <submittedName>
        <fullName evidence="1">Uncharacterized protein</fullName>
    </submittedName>
</protein>
<dbReference type="EMBL" id="PQFF01000123">
    <property type="protein sequence ID" value="RHZ80775.1"/>
    <property type="molecule type" value="Genomic_DNA"/>
</dbReference>
<name>A0A397IXL2_9GLOM</name>
<comment type="caution">
    <text evidence="1">The sequence shown here is derived from an EMBL/GenBank/DDBJ whole genome shotgun (WGS) entry which is preliminary data.</text>
</comment>
<gene>
    <name evidence="1" type="ORF">Glove_132g22</name>
</gene>
<dbReference type="Proteomes" id="UP000266861">
    <property type="component" value="Unassembled WGS sequence"/>
</dbReference>
<sequence length="90" mass="11078">MENNESTLKHIQDLLPNHGCTRLYFKNRYRIHWEFHSETIGKQYKGQDWEKLKCYDAVFLWKDVTNVELELKLMENYIVLRKNQKHYDNS</sequence>
<reference evidence="1 2" key="1">
    <citation type="submission" date="2018-08" db="EMBL/GenBank/DDBJ databases">
        <title>Genome and evolution of the arbuscular mycorrhizal fungus Diversispora epigaea (formerly Glomus versiforme) and its bacterial endosymbionts.</title>
        <authorList>
            <person name="Sun X."/>
            <person name="Fei Z."/>
            <person name="Harrison M."/>
        </authorList>
    </citation>
    <scope>NUCLEOTIDE SEQUENCE [LARGE SCALE GENOMIC DNA]</scope>
    <source>
        <strain evidence="1 2">IT104</strain>
    </source>
</reference>
<evidence type="ECO:0000313" key="1">
    <source>
        <dbReference type="EMBL" id="RHZ80775.1"/>
    </source>
</evidence>
<organism evidence="1 2">
    <name type="scientific">Diversispora epigaea</name>
    <dbReference type="NCBI Taxonomy" id="1348612"/>
    <lineage>
        <taxon>Eukaryota</taxon>
        <taxon>Fungi</taxon>
        <taxon>Fungi incertae sedis</taxon>
        <taxon>Mucoromycota</taxon>
        <taxon>Glomeromycotina</taxon>
        <taxon>Glomeromycetes</taxon>
        <taxon>Diversisporales</taxon>
        <taxon>Diversisporaceae</taxon>
        <taxon>Diversispora</taxon>
    </lineage>
</organism>
<evidence type="ECO:0000313" key="2">
    <source>
        <dbReference type="Proteomes" id="UP000266861"/>
    </source>
</evidence>
<dbReference type="AlphaFoldDB" id="A0A397IXL2"/>
<accession>A0A397IXL2</accession>
<proteinExistence type="predicted"/>
<keyword evidence="2" id="KW-1185">Reference proteome</keyword>